<feature type="compositionally biased region" description="Basic and acidic residues" evidence="1">
    <location>
        <begin position="103"/>
        <end position="144"/>
    </location>
</feature>
<dbReference type="EMBL" id="JABFUD020000021">
    <property type="protein sequence ID" value="KAI5063307.1"/>
    <property type="molecule type" value="Genomic_DNA"/>
</dbReference>
<dbReference type="OrthoDB" id="2001417at2759"/>
<feature type="region of interest" description="Disordered" evidence="1">
    <location>
        <begin position="32"/>
        <end position="85"/>
    </location>
</feature>
<sequence>MPPTKLSQGDSYTFVSSSLVPQSLPLKTIPRHKVWQRTTEEDTPIQPTDTGPGMAADHNKLAAHYAGDHSQRPQEIVESKSLSTTKAAEEMMNEAFNQLGFYKPDEASTERHPGRPREIFPDIKSNGKDGNHLSEDAAPKKDTKSSLAKWLKLSSDSAKAD</sequence>
<feature type="region of interest" description="Disordered" evidence="1">
    <location>
        <begin position="100"/>
        <end position="161"/>
    </location>
</feature>
<dbReference type="AlphaFoldDB" id="A0A9D4Z7B6"/>
<protein>
    <submittedName>
        <fullName evidence="2">Uncharacterized protein</fullName>
    </submittedName>
</protein>
<evidence type="ECO:0000313" key="3">
    <source>
        <dbReference type="Proteomes" id="UP000886520"/>
    </source>
</evidence>
<reference evidence="2" key="1">
    <citation type="submission" date="2021-01" db="EMBL/GenBank/DDBJ databases">
        <title>Adiantum capillus-veneris genome.</title>
        <authorList>
            <person name="Fang Y."/>
            <person name="Liao Q."/>
        </authorList>
    </citation>
    <scope>NUCLEOTIDE SEQUENCE</scope>
    <source>
        <strain evidence="2">H3</strain>
        <tissue evidence="2">Leaf</tissue>
    </source>
</reference>
<keyword evidence="3" id="KW-1185">Reference proteome</keyword>
<name>A0A9D4Z7B6_ADICA</name>
<evidence type="ECO:0000256" key="1">
    <source>
        <dbReference type="SAM" id="MobiDB-lite"/>
    </source>
</evidence>
<evidence type="ECO:0000313" key="2">
    <source>
        <dbReference type="EMBL" id="KAI5063307.1"/>
    </source>
</evidence>
<gene>
    <name evidence="2" type="ORF">GOP47_0021854</name>
</gene>
<feature type="compositionally biased region" description="Low complexity" evidence="1">
    <location>
        <begin position="145"/>
        <end position="161"/>
    </location>
</feature>
<comment type="caution">
    <text evidence="2">The sequence shown here is derived from an EMBL/GenBank/DDBJ whole genome shotgun (WGS) entry which is preliminary data.</text>
</comment>
<feature type="compositionally biased region" description="Basic and acidic residues" evidence="1">
    <location>
        <begin position="66"/>
        <end position="78"/>
    </location>
</feature>
<accession>A0A9D4Z7B6</accession>
<dbReference type="Proteomes" id="UP000886520">
    <property type="component" value="Chromosome 21"/>
</dbReference>
<organism evidence="2 3">
    <name type="scientific">Adiantum capillus-veneris</name>
    <name type="common">Maidenhair fern</name>
    <dbReference type="NCBI Taxonomy" id="13818"/>
    <lineage>
        <taxon>Eukaryota</taxon>
        <taxon>Viridiplantae</taxon>
        <taxon>Streptophyta</taxon>
        <taxon>Embryophyta</taxon>
        <taxon>Tracheophyta</taxon>
        <taxon>Polypodiopsida</taxon>
        <taxon>Polypodiidae</taxon>
        <taxon>Polypodiales</taxon>
        <taxon>Pteridineae</taxon>
        <taxon>Pteridaceae</taxon>
        <taxon>Vittarioideae</taxon>
        <taxon>Adiantum</taxon>
    </lineage>
</organism>
<proteinExistence type="predicted"/>